<dbReference type="InterPro" id="IPR027417">
    <property type="entry name" value="P-loop_NTPase"/>
</dbReference>
<gene>
    <name evidence="4" type="ordered locus">DMR_30160</name>
</gene>
<keyword evidence="5" id="KW-1185">Reference proteome</keyword>
<dbReference type="Gene3D" id="3.40.50.300">
    <property type="entry name" value="P-loop containing nucleotide triphosphate hydrolases"/>
    <property type="match status" value="1"/>
</dbReference>
<sequence>MLKYRLSWSFIDGVNLEFQNLMYGESMGIDFKEKAWIVLPGQQGVFCEFTTIAKDYLLKNPLYHKTPILVIGDSGVGKSLFLEAATQIALSYGVSPKSIVRLNCASFTSQIAESEIFGHIKGAFTGATRDKEGIVKVADGGLLILDEIGELSEEVQAKLLIFIEEGRYRRVGSNKLESANLKIIGTTNKTQKSFRPDFWFRFFPIFIPPVHERRLDVLYFIAYKHPDIFCRLTPQHALTLLSYNWPGNVREIERVISLIMLEDSLVSGGQGNSGAGKGMDSNPLCLPSDKRQTLLSFSSLCDFNVKLAGNGFDVNSLNKILLKYGLSIPFPLSLSGDLYDFYKQIKMLINDNLDTLIEECLNKLDDIDYSELNYEQTTQKKTYEFVMLNQANFLANYEQAQGCKCNYYKSIVVWRDSSCVEQLFEKIFLINTMDKIENVGICFDSLCRLFLKNPRAAKDIFSSHEHSIADTCWTSSLERNIFEKFYKKNLVKQALEFVAGVKIATKYECAFNESWEMHVKQMLTDDEFNMIMGGKDVNRMDFELFGLNEDDLLREYYKYLIDKYKTKLKAAEHAGVNYSTFRSKLDSLGFSRRKYERGNK</sequence>
<evidence type="ECO:0000259" key="3">
    <source>
        <dbReference type="PROSITE" id="PS50045"/>
    </source>
</evidence>
<dbReference type="PANTHER" id="PTHR32071">
    <property type="entry name" value="TRANSCRIPTIONAL REGULATORY PROTEIN"/>
    <property type="match status" value="1"/>
</dbReference>
<protein>
    <recommendedName>
        <fullName evidence="3">Sigma-54 factor interaction domain-containing protein</fullName>
    </recommendedName>
</protein>
<dbReference type="InterPro" id="IPR002078">
    <property type="entry name" value="Sigma_54_int"/>
</dbReference>
<accession>C4XID2</accession>
<dbReference type="Pfam" id="PF00158">
    <property type="entry name" value="Sigma54_activat"/>
    <property type="match status" value="1"/>
</dbReference>
<evidence type="ECO:0000256" key="2">
    <source>
        <dbReference type="ARBA" id="ARBA00022840"/>
    </source>
</evidence>
<keyword evidence="2" id="KW-0067">ATP-binding</keyword>
<keyword evidence="1" id="KW-0547">Nucleotide-binding</keyword>
<reference evidence="4 5" key="1">
    <citation type="journal article" date="2009" name="Genome Res.">
        <title>Whole genome sequence of Desulfovibrio magneticus strain RS-1 revealed common gene clusters in magnetotactic bacteria.</title>
        <authorList>
            <person name="Nakazawa H."/>
            <person name="Arakaki A."/>
            <person name="Narita-Yamada S."/>
            <person name="Yashiro I."/>
            <person name="Jinno K."/>
            <person name="Aoki N."/>
            <person name="Tsuruyama A."/>
            <person name="Okamura Y."/>
            <person name="Tanikawa S."/>
            <person name="Fujita N."/>
            <person name="Takeyama H."/>
            <person name="Matsunaga T."/>
        </authorList>
    </citation>
    <scope>NUCLEOTIDE SEQUENCE [LARGE SCALE GENOMIC DNA]</scope>
    <source>
        <strain evidence="5">ATCC 700980 / DSM 13731 / RS-1</strain>
    </source>
</reference>
<name>C4XID2_SOLM1</name>
<dbReference type="Gene3D" id="1.10.8.60">
    <property type="match status" value="1"/>
</dbReference>
<dbReference type="PROSITE" id="PS00675">
    <property type="entry name" value="SIGMA54_INTERACT_1"/>
    <property type="match status" value="1"/>
</dbReference>
<dbReference type="eggNOG" id="COG3604">
    <property type="taxonomic scope" value="Bacteria"/>
</dbReference>
<dbReference type="HOGENOM" id="CLU_448149_0_0_7"/>
<evidence type="ECO:0000313" key="5">
    <source>
        <dbReference type="Proteomes" id="UP000009071"/>
    </source>
</evidence>
<evidence type="ECO:0000313" key="4">
    <source>
        <dbReference type="EMBL" id="BAH76507.1"/>
    </source>
</evidence>
<dbReference type="InterPro" id="IPR025662">
    <property type="entry name" value="Sigma_54_int_dom_ATP-bd_1"/>
</dbReference>
<dbReference type="AlphaFoldDB" id="C4XID2"/>
<dbReference type="Proteomes" id="UP000009071">
    <property type="component" value="Chromosome"/>
</dbReference>
<dbReference type="EMBL" id="AP010904">
    <property type="protein sequence ID" value="BAH76507.1"/>
    <property type="molecule type" value="Genomic_DNA"/>
</dbReference>
<dbReference type="SMART" id="SM00382">
    <property type="entry name" value="AAA"/>
    <property type="match status" value="1"/>
</dbReference>
<dbReference type="SUPFAM" id="SSF52540">
    <property type="entry name" value="P-loop containing nucleoside triphosphate hydrolases"/>
    <property type="match status" value="1"/>
</dbReference>
<dbReference type="GO" id="GO:0006355">
    <property type="term" value="P:regulation of DNA-templated transcription"/>
    <property type="evidence" value="ECO:0007669"/>
    <property type="project" value="InterPro"/>
</dbReference>
<feature type="domain" description="Sigma-54 factor interaction" evidence="3">
    <location>
        <begin position="39"/>
        <end position="261"/>
    </location>
</feature>
<proteinExistence type="predicted"/>
<dbReference type="InterPro" id="IPR003593">
    <property type="entry name" value="AAA+_ATPase"/>
</dbReference>
<dbReference type="GO" id="GO:0005524">
    <property type="term" value="F:ATP binding"/>
    <property type="evidence" value="ECO:0007669"/>
    <property type="project" value="UniProtKB-KW"/>
</dbReference>
<dbReference type="CDD" id="cd00009">
    <property type="entry name" value="AAA"/>
    <property type="match status" value="1"/>
</dbReference>
<dbReference type="PROSITE" id="PS50045">
    <property type="entry name" value="SIGMA54_INTERACT_4"/>
    <property type="match status" value="1"/>
</dbReference>
<organism evidence="4 5">
    <name type="scientific">Solidesulfovibrio magneticus (strain ATCC 700980 / DSM 13731 / RS-1)</name>
    <name type="common">Desulfovibrio magneticus</name>
    <dbReference type="NCBI Taxonomy" id="573370"/>
    <lineage>
        <taxon>Bacteria</taxon>
        <taxon>Pseudomonadati</taxon>
        <taxon>Thermodesulfobacteriota</taxon>
        <taxon>Desulfovibrionia</taxon>
        <taxon>Desulfovibrionales</taxon>
        <taxon>Desulfovibrionaceae</taxon>
        <taxon>Solidesulfovibrio</taxon>
    </lineage>
</organism>
<dbReference type="KEGG" id="dma:DMR_30160"/>
<evidence type="ECO:0000256" key="1">
    <source>
        <dbReference type="ARBA" id="ARBA00022741"/>
    </source>
</evidence>
<dbReference type="STRING" id="573370.DMR_30160"/>